<keyword evidence="1" id="KW-0282">Flagellum</keyword>
<accession>A0A5D5ANN1</accession>
<dbReference type="EMBL" id="VTAW01000007">
    <property type="protein sequence ID" value="TYT62654.1"/>
    <property type="molecule type" value="Genomic_DNA"/>
</dbReference>
<keyword evidence="1" id="KW-0969">Cilium</keyword>
<proteinExistence type="predicted"/>
<dbReference type="AlphaFoldDB" id="A0A5D5ANN1"/>
<organism evidence="1 2">
    <name type="scientific">Natrialba swarupiae</name>
    <dbReference type="NCBI Taxonomy" id="2448032"/>
    <lineage>
        <taxon>Archaea</taxon>
        <taxon>Methanobacteriati</taxon>
        <taxon>Methanobacteriota</taxon>
        <taxon>Stenosarchaea group</taxon>
        <taxon>Halobacteria</taxon>
        <taxon>Halobacteriales</taxon>
        <taxon>Natrialbaceae</taxon>
        <taxon>Natrialba</taxon>
    </lineage>
</organism>
<evidence type="ECO:0000313" key="2">
    <source>
        <dbReference type="Proteomes" id="UP000324104"/>
    </source>
</evidence>
<dbReference type="Pfam" id="PF24110">
    <property type="entry name" value="DUF7385"/>
    <property type="match status" value="1"/>
</dbReference>
<evidence type="ECO:0000313" key="1">
    <source>
        <dbReference type="EMBL" id="TYT62654.1"/>
    </source>
</evidence>
<dbReference type="InterPro" id="IPR055809">
    <property type="entry name" value="DUF7385"/>
</dbReference>
<sequence>MDTDFDIHDHRHRMKLLRDTGGLSIFENRDDVRCPACADPFERLILIERQSTSFPEHTGAPFCLVRRENDIALFRH</sequence>
<comment type="caution">
    <text evidence="1">The sequence shown here is derived from an EMBL/GenBank/DDBJ whole genome shotgun (WGS) entry which is preliminary data.</text>
</comment>
<gene>
    <name evidence="1" type="ORF">FYC77_07760</name>
</gene>
<reference evidence="1 2" key="1">
    <citation type="submission" date="2019-08" db="EMBL/GenBank/DDBJ databases">
        <title>Archaea genome.</title>
        <authorList>
            <person name="Kajale S."/>
            <person name="Shouche Y."/>
            <person name="Deshpande N."/>
            <person name="Sharma A."/>
        </authorList>
    </citation>
    <scope>NUCLEOTIDE SEQUENCE [LARGE SCALE GENOMIC DNA]</scope>
    <source>
        <strain evidence="1 2">ESP3B_9</strain>
    </source>
</reference>
<name>A0A5D5ANN1_9EURY</name>
<dbReference type="Proteomes" id="UP000324104">
    <property type="component" value="Unassembled WGS sequence"/>
</dbReference>
<keyword evidence="1" id="KW-0966">Cell projection</keyword>
<keyword evidence="2" id="KW-1185">Reference proteome</keyword>
<protein>
    <submittedName>
        <fullName evidence="1">Flagella cluster protein</fullName>
    </submittedName>
</protein>